<dbReference type="AlphaFoldDB" id="A0A811R4E3"/>
<organism evidence="2 3">
    <name type="scientific">Miscanthus lutarioriparius</name>
    <dbReference type="NCBI Taxonomy" id="422564"/>
    <lineage>
        <taxon>Eukaryota</taxon>
        <taxon>Viridiplantae</taxon>
        <taxon>Streptophyta</taxon>
        <taxon>Embryophyta</taxon>
        <taxon>Tracheophyta</taxon>
        <taxon>Spermatophyta</taxon>
        <taxon>Magnoliopsida</taxon>
        <taxon>Liliopsida</taxon>
        <taxon>Poales</taxon>
        <taxon>Poaceae</taxon>
        <taxon>PACMAD clade</taxon>
        <taxon>Panicoideae</taxon>
        <taxon>Andropogonodae</taxon>
        <taxon>Andropogoneae</taxon>
        <taxon>Saccharinae</taxon>
        <taxon>Miscanthus</taxon>
    </lineage>
</organism>
<evidence type="ECO:0000313" key="3">
    <source>
        <dbReference type="Proteomes" id="UP000604825"/>
    </source>
</evidence>
<reference evidence="2" key="1">
    <citation type="submission" date="2020-10" db="EMBL/GenBank/DDBJ databases">
        <authorList>
            <person name="Han B."/>
            <person name="Lu T."/>
            <person name="Zhao Q."/>
            <person name="Huang X."/>
            <person name="Zhao Y."/>
        </authorList>
    </citation>
    <scope>NUCLEOTIDE SEQUENCE</scope>
</reference>
<feature type="region of interest" description="Disordered" evidence="1">
    <location>
        <begin position="170"/>
        <end position="192"/>
    </location>
</feature>
<proteinExistence type="predicted"/>
<gene>
    <name evidence="2" type="ORF">NCGR_LOCUS48232</name>
</gene>
<accession>A0A811R4E3</accession>
<comment type="caution">
    <text evidence="2">The sequence shown here is derived from an EMBL/GenBank/DDBJ whole genome shotgun (WGS) entry which is preliminary data.</text>
</comment>
<keyword evidence="3" id="KW-1185">Reference proteome</keyword>
<evidence type="ECO:0000313" key="2">
    <source>
        <dbReference type="EMBL" id="CAD6264927.1"/>
    </source>
</evidence>
<protein>
    <submittedName>
        <fullName evidence="2">Uncharacterized protein</fullName>
    </submittedName>
</protein>
<dbReference type="Proteomes" id="UP000604825">
    <property type="component" value="Unassembled WGS sequence"/>
</dbReference>
<evidence type="ECO:0000256" key="1">
    <source>
        <dbReference type="SAM" id="MobiDB-lite"/>
    </source>
</evidence>
<sequence length="205" mass="20159">MHGQEQGQLDASTPGADALVAGLRLAAAMLVGDRGGRPPFLAAAFLAAGPTGTPFGFGLAAATGAVACAGGGRTSGAGVRVGGAHAPFFVASSGSGGRRTASLRGRRGVRTQKANGIKKNNCNCNNRCREFSTMATGDGDGDGAVLVGGAGGDWAVETGDGVVGIGERTAEERGAAEGRATEGRRADGARGVARARDAAIQPLVV</sequence>
<dbReference type="EMBL" id="CAJGYO010000013">
    <property type="protein sequence ID" value="CAD6264927.1"/>
    <property type="molecule type" value="Genomic_DNA"/>
</dbReference>
<feature type="compositionally biased region" description="Basic and acidic residues" evidence="1">
    <location>
        <begin position="170"/>
        <end position="188"/>
    </location>
</feature>
<name>A0A811R4E3_9POAL</name>